<dbReference type="Pfam" id="PF16344">
    <property type="entry name" value="FecR_C"/>
    <property type="match status" value="1"/>
</dbReference>
<evidence type="ECO:0000313" key="4">
    <source>
        <dbReference type="EMBL" id="QTF08722.1"/>
    </source>
</evidence>
<dbReference type="Pfam" id="PF16220">
    <property type="entry name" value="DUF4880"/>
    <property type="match status" value="1"/>
</dbReference>
<dbReference type="PANTHER" id="PTHR30273">
    <property type="entry name" value="PERIPLASMIC SIGNAL SENSOR AND SIGMA FACTOR ACTIVATOR FECR-RELATED"/>
    <property type="match status" value="1"/>
</dbReference>
<dbReference type="InterPro" id="IPR006860">
    <property type="entry name" value="FecR"/>
</dbReference>
<protein>
    <submittedName>
        <fullName evidence="4">DUF4880 domain-containing protein</fullName>
    </submittedName>
</protein>
<dbReference type="Gene3D" id="3.55.50.30">
    <property type="match status" value="1"/>
</dbReference>
<gene>
    <name evidence="4" type="ORF">HC231_13035</name>
</gene>
<feature type="domain" description="Protein FecR C-terminal" evidence="3">
    <location>
        <begin position="235"/>
        <end position="294"/>
    </location>
</feature>
<dbReference type="PANTHER" id="PTHR30273:SF2">
    <property type="entry name" value="PROTEIN FECR"/>
    <property type="match status" value="1"/>
</dbReference>
<keyword evidence="5" id="KW-1185">Reference proteome</keyword>
<evidence type="ECO:0000259" key="2">
    <source>
        <dbReference type="Pfam" id="PF16220"/>
    </source>
</evidence>
<evidence type="ECO:0000259" key="3">
    <source>
        <dbReference type="Pfam" id="PF16344"/>
    </source>
</evidence>
<proteinExistence type="predicted"/>
<dbReference type="Proteomes" id="UP000671960">
    <property type="component" value="Chromosome"/>
</dbReference>
<dbReference type="InterPro" id="IPR032623">
    <property type="entry name" value="FecR_N"/>
</dbReference>
<accession>A0ABX7UWK8</accession>
<dbReference type="InterPro" id="IPR012373">
    <property type="entry name" value="Ferrdict_sens_TM"/>
</dbReference>
<dbReference type="RefSeq" id="WP_208227061.1">
    <property type="nucleotide sequence ID" value="NZ_CP050854.1"/>
</dbReference>
<dbReference type="EMBL" id="CP050854">
    <property type="protein sequence ID" value="QTF08722.1"/>
    <property type="molecule type" value="Genomic_DNA"/>
</dbReference>
<feature type="domain" description="FecR N-terminal" evidence="2">
    <location>
        <begin position="2"/>
        <end position="42"/>
    </location>
</feature>
<evidence type="ECO:0000313" key="5">
    <source>
        <dbReference type="Proteomes" id="UP000671960"/>
    </source>
</evidence>
<evidence type="ECO:0000259" key="1">
    <source>
        <dbReference type="Pfam" id="PF04773"/>
    </source>
</evidence>
<sequence length="304" mass="33745">MEARTWLIRLTSGRATTNDAAAFRQWLAQSPEHYAAFAEIRMLWRQMEPALLTAPSRSAAGGAPVNKTRRAMLAGAMCAAGVLATRQLFDWPRLPGSSGDFSTAAGEQKSILLRQDITLEINTRTQIDVLASAPQSTSLELRKGEAQIQALGTDAGEVSVKAGVGTVLARNAWFNILYFDDNVSVTCLEGQVQVRCEQASLTLLPGEQVRYAYSRLLPVTQVDLRKVLAWRYRQILFDHTPLSDVIAEVNRYRKGRIILLNKELARRQVHGRFSLEQLDDVIDLIHRSYGARVTTLPGDIVLLS</sequence>
<feature type="domain" description="FecR protein" evidence="1">
    <location>
        <begin position="101"/>
        <end position="193"/>
    </location>
</feature>
<dbReference type="InterPro" id="IPR032508">
    <property type="entry name" value="FecR_C"/>
</dbReference>
<organism evidence="4 5">
    <name type="scientific">Brenneria izadpanahii</name>
    <dbReference type="NCBI Taxonomy" id="2722756"/>
    <lineage>
        <taxon>Bacteria</taxon>
        <taxon>Pseudomonadati</taxon>
        <taxon>Pseudomonadota</taxon>
        <taxon>Gammaproteobacteria</taxon>
        <taxon>Enterobacterales</taxon>
        <taxon>Pectobacteriaceae</taxon>
        <taxon>Brenneria</taxon>
    </lineage>
</organism>
<name>A0ABX7UWK8_9GAMM</name>
<dbReference type="Pfam" id="PF04773">
    <property type="entry name" value="FecR"/>
    <property type="match status" value="1"/>
</dbReference>
<dbReference type="PIRSF" id="PIRSF018266">
    <property type="entry name" value="FecR"/>
    <property type="match status" value="1"/>
</dbReference>
<dbReference type="Gene3D" id="2.60.120.1440">
    <property type="match status" value="1"/>
</dbReference>
<reference evidence="4 5" key="1">
    <citation type="submission" date="2020-03" db="EMBL/GenBank/DDBJ databases">
        <authorList>
            <person name="Bakhshi Ganjeh M."/>
        </authorList>
    </citation>
    <scope>NUCLEOTIDE SEQUENCE [LARGE SCALE GENOMIC DNA]</scope>
    <source>
        <strain evidence="5">Iran 50</strain>
    </source>
</reference>